<accession>A0A014QUR9</accession>
<dbReference type="AlphaFoldDB" id="A0A014QUR9"/>
<protein>
    <submittedName>
        <fullName evidence="1">Uncharacterized protein</fullName>
    </submittedName>
</protein>
<sequence length="125" mass="13903">MLPTFISIELSVSRLDWQHYDIDTMLGFCPYGGIQLLAPLDTSFVHHISAYGRCSASPIDFPRDNKMFPIPCASHQASWRSDRAGTTHYAPQLRVITACFPAHRSGTEGASAKIHNIECKHVLFG</sequence>
<name>A0A014QUR9_9HYPO</name>
<comment type="caution">
    <text evidence="1">The sequence shown here is derived from an EMBL/GenBank/DDBJ whole genome shotgun (WGS) entry which is preliminary data.</text>
</comment>
<dbReference type="EMBL" id="JELW01000038">
    <property type="protein sequence ID" value="EXU97340.1"/>
    <property type="molecule type" value="Genomic_DNA"/>
</dbReference>
<dbReference type="Proteomes" id="UP000030151">
    <property type="component" value="Unassembled WGS sequence"/>
</dbReference>
<dbReference type="HOGENOM" id="CLU_1993155_0_0_1"/>
<evidence type="ECO:0000313" key="1">
    <source>
        <dbReference type="EMBL" id="EXU97340.1"/>
    </source>
</evidence>
<gene>
    <name evidence="1" type="ORF">X797_009622</name>
</gene>
<organism evidence="1 2">
    <name type="scientific">Metarhizium robertsii</name>
    <dbReference type="NCBI Taxonomy" id="568076"/>
    <lineage>
        <taxon>Eukaryota</taxon>
        <taxon>Fungi</taxon>
        <taxon>Dikarya</taxon>
        <taxon>Ascomycota</taxon>
        <taxon>Pezizomycotina</taxon>
        <taxon>Sordariomycetes</taxon>
        <taxon>Hypocreomycetidae</taxon>
        <taxon>Hypocreales</taxon>
        <taxon>Clavicipitaceae</taxon>
        <taxon>Metarhizium</taxon>
    </lineage>
</organism>
<proteinExistence type="predicted"/>
<evidence type="ECO:0000313" key="2">
    <source>
        <dbReference type="Proteomes" id="UP000030151"/>
    </source>
</evidence>
<reference evidence="1 2" key="1">
    <citation type="submission" date="2014-02" db="EMBL/GenBank/DDBJ databases">
        <title>The genome sequence of the entomopathogenic fungus Metarhizium robertsii ARSEF 2575.</title>
        <authorList>
            <person name="Giuliano Garisto Donzelli B."/>
            <person name="Roe B.A."/>
            <person name="Macmil S.L."/>
            <person name="Krasnoff S.B."/>
            <person name="Gibson D.M."/>
        </authorList>
    </citation>
    <scope>NUCLEOTIDE SEQUENCE [LARGE SCALE GENOMIC DNA]</scope>
    <source>
        <strain evidence="1 2">ARSEF 2575</strain>
    </source>
</reference>